<dbReference type="GO" id="GO:0005886">
    <property type="term" value="C:plasma membrane"/>
    <property type="evidence" value="ECO:0007669"/>
    <property type="project" value="UniProtKB-SubCell"/>
</dbReference>
<dbReference type="PRINTS" id="PR01414">
    <property type="entry name" value="CCMBBIOGNSIS"/>
</dbReference>
<evidence type="ECO:0000256" key="3">
    <source>
        <dbReference type="ARBA" id="ARBA00010544"/>
    </source>
</evidence>
<dbReference type="PANTHER" id="PTHR30070">
    <property type="entry name" value="HEME EXPORTER PROTEIN B"/>
    <property type="match status" value="1"/>
</dbReference>
<evidence type="ECO:0000256" key="7">
    <source>
        <dbReference type="ARBA" id="ARBA00022519"/>
    </source>
</evidence>
<dbReference type="PIRSF" id="PIRSF002764">
    <property type="entry name" value="CcmB"/>
    <property type="match status" value="1"/>
</dbReference>
<dbReference type="GO" id="GO:0017004">
    <property type="term" value="P:cytochrome complex assembly"/>
    <property type="evidence" value="ECO:0007669"/>
    <property type="project" value="UniProtKB-KW"/>
</dbReference>
<dbReference type="PATRIC" id="fig|1705394.5.peg.1301"/>
<feature type="transmembrane region" description="Helical" evidence="13">
    <location>
        <begin position="92"/>
        <end position="121"/>
    </location>
</feature>
<feature type="transmembrane region" description="Helical" evidence="13">
    <location>
        <begin position="46"/>
        <end position="71"/>
    </location>
</feature>
<sequence>MNIYLQTLSRDLRIALRNPSSVLNPLLFFIISVSLFPLAISPEAETLSQIAAGIIWVASMLAVLLSLNALFHHDFENGVLEQMVTSHHSLPLLILSKITAHWLLTGIPIILLSPLLGVFLFLDDEGIKVLMITLLLATPSLSLIGSIGASLIVGIKNSGMLLSLLILPLYIPILIFASSAVSQAQFGLDISSQLYFLALFLVLSLMSAPFVSAIALKISLE</sequence>
<dbReference type="OrthoDB" id="9799895at2"/>
<keyword evidence="8 13" id="KW-0812">Transmembrane</keyword>
<feature type="transmembrane region" description="Helical" evidence="13">
    <location>
        <begin position="160"/>
        <end position="182"/>
    </location>
</feature>
<accession>A0A0M4P9Q4</accession>
<reference evidence="14 15" key="1">
    <citation type="journal article" date="2015" name="Genome Announc.">
        <title>Genome Sequence of 'Candidatus Thioglobus autotrophica' Strain EF1, a Chemoautotroph from the SUP05 Clade of Marine Gammaproteobacteria.</title>
        <authorList>
            <person name="Shah V."/>
            <person name="Morris R.M."/>
        </authorList>
    </citation>
    <scope>NUCLEOTIDE SEQUENCE [LARGE SCALE GENOMIC DNA]</scope>
    <source>
        <strain evidence="14 15">EF1</strain>
    </source>
</reference>
<comment type="similarity">
    <text evidence="3 12">Belongs to the CcmB/CycW/HelB family.</text>
</comment>
<evidence type="ECO:0000256" key="1">
    <source>
        <dbReference type="ARBA" id="ARBA00002442"/>
    </source>
</evidence>
<keyword evidence="6 12" id="KW-1003">Cell membrane</keyword>
<dbReference type="GO" id="GO:0015232">
    <property type="term" value="F:heme transmembrane transporter activity"/>
    <property type="evidence" value="ECO:0007669"/>
    <property type="project" value="InterPro"/>
</dbReference>
<evidence type="ECO:0000256" key="5">
    <source>
        <dbReference type="ARBA" id="ARBA00022448"/>
    </source>
</evidence>
<keyword evidence="11 12" id="KW-0472">Membrane</keyword>
<evidence type="ECO:0000256" key="2">
    <source>
        <dbReference type="ARBA" id="ARBA00004429"/>
    </source>
</evidence>
<dbReference type="InterPro" id="IPR026031">
    <property type="entry name" value="Cyt_c_CcmB_bac"/>
</dbReference>
<evidence type="ECO:0000313" key="15">
    <source>
        <dbReference type="Proteomes" id="UP000058020"/>
    </source>
</evidence>
<evidence type="ECO:0000256" key="12">
    <source>
        <dbReference type="PIRNR" id="PIRNR002764"/>
    </source>
</evidence>
<dbReference type="InterPro" id="IPR003544">
    <property type="entry name" value="Cyt_c_biogenesis_CcmB"/>
</dbReference>
<evidence type="ECO:0000256" key="9">
    <source>
        <dbReference type="ARBA" id="ARBA00022748"/>
    </source>
</evidence>
<feature type="transmembrane region" description="Helical" evidence="13">
    <location>
        <begin position="127"/>
        <end position="153"/>
    </location>
</feature>
<keyword evidence="7 12" id="KW-0997">Cell inner membrane</keyword>
<dbReference type="AlphaFoldDB" id="A0A0M4P9Q4"/>
<keyword evidence="15" id="KW-1185">Reference proteome</keyword>
<feature type="transmembrane region" description="Helical" evidence="13">
    <location>
        <begin position="21"/>
        <end position="40"/>
    </location>
</feature>
<dbReference type="KEGG" id="tho:SP60_06525"/>
<dbReference type="STRING" id="1705394.SP60_06525"/>
<dbReference type="RefSeq" id="WP_053951858.1">
    <property type="nucleotide sequence ID" value="NZ_CP010552.1"/>
</dbReference>
<evidence type="ECO:0000256" key="11">
    <source>
        <dbReference type="ARBA" id="ARBA00023136"/>
    </source>
</evidence>
<keyword evidence="5 12" id="KW-0813">Transport</keyword>
<evidence type="ECO:0000256" key="13">
    <source>
        <dbReference type="SAM" id="Phobius"/>
    </source>
</evidence>
<evidence type="ECO:0000256" key="6">
    <source>
        <dbReference type="ARBA" id="ARBA00022475"/>
    </source>
</evidence>
<dbReference type="EMBL" id="CP010552">
    <property type="protein sequence ID" value="ALE52884.1"/>
    <property type="molecule type" value="Genomic_DNA"/>
</dbReference>
<proteinExistence type="inferred from homology"/>
<gene>
    <name evidence="14" type="ORF">SP60_06525</name>
</gene>
<organism evidence="14 15">
    <name type="scientific">Candidatus Thioglobus autotrophicus</name>
    <dbReference type="NCBI Taxonomy" id="1705394"/>
    <lineage>
        <taxon>Bacteria</taxon>
        <taxon>Pseudomonadati</taxon>
        <taxon>Pseudomonadota</taxon>
        <taxon>Gammaproteobacteria</taxon>
        <taxon>Candidatus Pseudothioglobaceae</taxon>
        <taxon>Candidatus Thioglobus</taxon>
    </lineage>
</organism>
<dbReference type="Pfam" id="PF03379">
    <property type="entry name" value="CcmB"/>
    <property type="match status" value="1"/>
</dbReference>
<dbReference type="NCBIfam" id="TIGR01190">
    <property type="entry name" value="ccmB"/>
    <property type="match status" value="1"/>
</dbReference>
<dbReference type="Proteomes" id="UP000058020">
    <property type="component" value="Chromosome"/>
</dbReference>
<evidence type="ECO:0000256" key="4">
    <source>
        <dbReference type="ARBA" id="ARBA00016452"/>
    </source>
</evidence>
<comment type="subcellular location">
    <subcellularLocation>
        <location evidence="2">Cell inner membrane</location>
        <topology evidence="2">Multi-pass membrane protein</topology>
    </subcellularLocation>
</comment>
<evidence type="ECO:0000256" key="8">
    <source>
        <dbReference type="ARBA" id="ARBA00022692"/>
    </source>
</evidence>
<dbReference type="PANTHER" id="PTHR30070:SF1">
    <property type="entry name" value="CYTOCHROME C BIOGENESIS B-RELATED"/>
    <property type="match status" value="1"/>
</dbReference>
<evidence type="ECO:0000313" key="14">
    <source>
        <dbReference type="EMBL" id="ALE52884.1"/>
    </source>
</evidence>
<evidence type="ECO:0000256" key="10">
    <source>
        <dbReference type="ARBA" id="ARBA00022989"/>
    </source>
</evidence>
<name>A0A0M4P9Q4_9GAMM</name>
<keyword evidence="9 12" id="KW-0201">Cytochrome c-type biogenesis</keyword>
<feature type="transmembrane region" description="Helical" evidence="13">
    <location>
        <begin position="194"/>
        <end position="216"/>
    </location>
</feature>
<comment type="function">
    <text evidence="1 12">Required for the export of heme to the periplasm for the biogenesis of c-type cytochromes.</text>
</comment>
<keyword evidence="10 13" id="KW-1133">Transmembrane helix</keyword>
<protein>
    <recommendedName>
        <fullName evidence="4 12">Heme exporter protein B</fullName>
    </recommendedName>
</protein>
<dbReference type="GO" id="GO:1903607">
    <property type="term" value="P:cytochrome c biosynthetic process"/>
    <property type="evidence" value="ECO:0007669"/>
    <property type="project" value="TreeGrafter"/>
</dbReference>